<dbReference type="Pfam" id="PF03527">
    <property type="entry name" value="RHS"/>
    <property type="match status" value="1"/>
</dbReference>
<dbReference type="Gene3D" id="2.180.10.10">
    <property type="entry name" value="RHS repeat-associated core"/>
    <property type="match status" value="1"/>
</dbReference>
<feature type="domain" description="RHS protein conserved region" evidence="1">
    <location>
        <begin position="28"/>
        <end position="61"/>
    </location>
</feature>
<dbReference type="SUPFAM" id="SSF110849">
    <property type="entry name" value="ParB/Sulfiredoxin"/>
    <property type="match status" value="1"/>
</dbReference>
<dbReference type="InterPro" id="IPR036086">
    <property type="entry name" value="ParB/Sulfiredoxin_sf"/>
</dbReference>
<evidence type="ECO:0000259" key="1">
    <source>
        <dbReference type="Pfam" id="PF03527"/>
    </source>
</evidence>
<dbReference type="Proteomes" id="UP001623008">
    <property type="component" value="Unassembled WGS sequence"/>
</dbReference>
<feature type="non-terminal residue" evidence="2">
    <location>
        <position position="1"/>
    </location>
</feature>
<proteinExistence type="predicted"/>
<dbReference type="NCBIfam" id="TIGR03696">
    <property type="entry name" value="Rhs_assc_core"/>
    <property type="match status" value="1"/>
</dbReference>
<name>A0ABW8R7B5_9PSED</name>
<gene>
    <name evidence="2" type="ORF">ACJEBJ_27115</name>
</gene>
<accession>A0ABW8R7B5</accession>
<organism evidence="2 3">
    <name type="scientific">Pseudomonas pergaminensis</name>
    <dbReference type="NCBI Taxonomy" id="2853159"/>
    <lineage>
        <taxon>Bacteria</taxon>
        <taxon>Pseudomonadati</taxon>
        <taxon>Pseudomonadota</taxon>
        <taxon>Gammaproteobacteria</taxon>
        <taxon>Pseudomonadales</taxon>
        <taxon>Pseudomonadaceae</taxon>
        <taxon>Pseudomonas</taxon>
    </lineage>
</organism>
<comment type="caution">
    <text evidence="2">The sequence shown here is derived from an EMBL/GenBank/DDBJ whole genome shotgun (WGS) entry which is preliminary data.</text>
</comment>
<dbReference type="PRINTS" id="PR00394">
    <property type="entry name" value="RHSPROTEIN"/>
</dbReference>
<keyword evidence="3" id="KW-1185">Reference proteome</keyword>
<reference evidence="2 3" key="1">
    <citation type="submission" date="2024-11" db="EMBL/GenBank/DDBJ databases">
        <authorList>
            <person name="Lucas J.A."/>
        </authorList>
    </citation>
    <scope>NUCLEOTIDE SEQUENCE [LARGE SCALE GENOMIC DNA]</scope>
    <source>
        <strain evidence="2 3">Z 7.15</strain>
    </source>
</reference>
<dbReference type="PANTHER" id="PTHR32305:SF15">
    <property type="entry name" value="PROTEIN RHSA-RELATED"/>
    <property type="match status" value="1"/>
</dbReference>
<dbReference type="InterPro" id="IPR001826">
    <property type="entry name" value="RHS"/>
</dbReference>
<protein>
    <submittedName>
        <fullName evidence="2">RHS repeat-associated core domain-containing protein</fullName>
    </submittedName>
</protein>
<dbReference type="InterPro" id="IPR022385">
    <property type="entry name" value="Rhs_assc_core"/>
</dbReference>
<dbReference type="Gene3D" id="3.90.1530.10">
    <property type="entry name" value="Conserved hypothetical protein from pyrococcus furiosus pfu- 392566-001, ParB domain"/>
    <property type="match status" value="1"/>
</dbReference>
<dbReference type="PANTHER" id="PTHR32305">
    <property type="match status" value="1"/>
</dbReference>
<dbReference type="RefSeq" id="WP_406599668.1">
    <property type="nucleotide sequence ID" value="NZ_JBJHQF010000069.1"/>
</dbReference>
<dbReference type="InterPro" id="IPR050708">
    <property type="entry name" value="T6SS_VgrG/RHS"/>
</dbReference>
<evidence type="ECO:0000313" key="3">
    <source>
        <dbReference type="Proteomes" id="UP001623008"/>
    </source>
</evidence>
<sequence>HRSYLYEPDSFRPLALLDGFGPKETKPYHYQLDHLGTPQELTAPDGEIVWSAHYRAYGEISRLDIGKVDNPLRFQGQYFDQESGLHYNRHRYYNPDVGRYLTPDPVKLAGGINAYQYTTNPTGWVDPSGLNACPGEDSCKLQTIPGADNPTQKAHVEDGVQSPPLIHGVNAETLSRTHTIEGKRSTKRVEKIALSMRSDGYKINEPIEIVEHNERRYIVDGHHRASAARQTHTPVTLKLITDIYSHETTFNSIEEVIEASNAVGLDRLDRPRR</sequence>
<evidence type="ECO:0000313" key="2">
    <source>
        <dbReference type="EMBL" id="MFK9007799.1"/>
    </source>
</evidence>
<dbReference type="EMBL" id="JBJHQF010000069">
    <property type="protein sequence ID" value="MFK9007799.1"/>
    <property type="molecule type" value="Genomic_DNA"/>
</dbReference>